<dbReference type="STRING" id="999630.TUZN_1168"/>
<gene>
    <name evidence="1" type="ordered locus">TUZN_1168</name>
</gene>
<dbReference type="RefSeq" id="WP_013679983.1">
    <property type="nucleotide sequence ID" value="NC_015315.1"/>
</dbReference>
<sequence length="162" mass="17839">MIGLYAEKIIRTDLPLLVPICEAVKPNVIPYVDDDLACLVEALRSAYSAVALRTKNKVAVRLAAEIRPDVLILVDGLAIRGRRVKPLLRPGAAARGYYLVESREELRRIDGALAEGLFLNADSFDQTWVEEALRGRLKCDGCSTCGPVDLLVCNAYREVEVV</sequence>
<dbReference type="KEGG" id="tuz:TUZN_1168"/>
<accession>F2L0G5</accession>
<organism evidence="1 2">
    <name type="scientific">Thermoproteus uzoniensis (strain 768-20)</name>
    <dbReference type="NCBI Taxonomy" id="999630"/>
    <lineage>
        <taxon>Archaea</taxon>
        <taxon>Thermoproteota</taxon>
        <taxon>Thermoprotei</taxon>
        <taxon>Thermoproteales</taxon>
        <taxon>Thermoproteaceae</taxon>
        <taxon>Thermoproteus</taxon>
    </lineage>
</organism>
<evidence type="ECO:0000313" key="1">
    <source>
        <dbReference type="EMBL" id="AEA12647.1"/>
    </source>
</evidence>
<dbReference type="GeneID" id="10360696"/>
<dbReference type="eggNOG" id="arCOG05563">
    <property type="taxonomic scope" value="Archaea"/>
</dbReference>
<proteinExistence type="predicted"/>
<dbReference type="EMBL" id="CP002590">
    <property type="protein sequence ID" value="AEA12647.1"/>
    <property type="molecule type" value="Genomic_DNA"/>
</dbReference>
<dbReference type="HOGENOM" id="CLU_1640033_0_0_2"/>
<reference evidence="1 2" key="1">
    <citation type="journal article" date="2011" name="J. Bacteriol.">
        <title>Complete genome sequence of the thermoacidophilic crenarchaeon Thermoproteus uzoniensis 768-20.</title>
        <authorList>
            <person name="Mardanov A.V."/>
            <person name="Gumerov V.M."/>
            <person name="Beletsky A.V."/>
            <person name="Prokofeva M.I."/>
            <person name="Bonch-Osmolovskaya E.A."/>
            <person name="Ravin N.V."/>
            <person name="Skryabin K.G."/>
        </authorList>
    </citation>
    <scope>NUCLEOTIDE SEQUENCE [LARGE SCALE GENOMIC DNA]</scope>
    <source>
        <strain evidence="1 2">768-20</strain>
    </source>
</reference>
<dbReference type="OrthoDB" id="28170at2157"/>
<reference key="2">
    <citation type="submission" date="2011-03" db="EMBL/GenBank/DDBJ databases">
        <title>Complete genome sequence of the thermoacidophilic crenarchaeon Thermoproteus uzoniensis 768-20.</title>
        <authorList>
            <person name="Mardanov A.V."/>
            <person name="Gumerov V.M."/>
            <person name="Beletsky A.V."/>
            <person name="Prokofeva M.I."/>
            <person name="Bonch-Osmolovskaya E.A."/>
            <person name="Ravin N.V."/>
            <person name="Skryabin K.G."/>
        </authorList>
    </citation>
    <scope>NUCLEOTIDE SEQUENCE</scope>
    <source>
        <strain>768-20</strain>
    </source>
</reference>
<dbReference type="Proteomes" id="UP000008138">
    <property type="component" value="Chromosome"/>
</dbReference>
<keyword evidence="2" id="KW-1185">Reference proteome</keyword>
<protein>
    <submittedName>
        <fullName evidence="1">Uncharacterized protein</fullName>
    </submittedName>
</protein>
<evidence type="ECO:0000313" key="2">
    <source>
        <dbReference type="Proteomes" id="UP000008138"/>
    </source>
</evidence>
<dbReference type="AlphaFoldDB" id="F2L0G5"/>
<name>F2L0G5_THEU7</name>